<organism evidence="1 2">
    <name type="scientific">Muricaecibacterium torontonense</name>
    <dbReference type="NCBI Taxonomy" id="3032871"/>
    <lineage>
        <taxon>Bacteria</taxon>
        <taxon>Bacillati</taxon>
        <taxon>Actinomycetota</taxon>
        <taxon>Coriobacteriia</taxon>
        <taxon>Coriobacteriales</taxon>
        <taxon>Atopobiaceae</taxon>
        <taxon>Muricaecibacterium</taxon>
    </lineage>
</organism>
<accession>A0A4V3RR61</accession>
<sequence length="337" mass="37144">MANSIEFAKNYTGILDEVYQRAAVSRRLNSGGRMVRAGRNAKEILIPKISVTGLGDYTRNVGYKTGSITYEYETHSFGYDRAIRLFADVMDVEESGVLDCFVEAGAELQRTQVAPEGDAYTFSQIASTEGVTVKAEDLSEASAVDVLAALRAVTNDMDERQVSTGSRYLFITPTLRGVLDDFSLANPTRSNRVLERFSRIVEVPQVRFYTAIDLLSGDDDQFGYQKAAGTYVATTDTEVDSSKTYYTKSGDEYTAVASPTKSGLANYYELKGAGADINFMVVEKSAVIKYDKHVASRVFSPDELEALDSYMLKYRKYGIVSVLENKLDGVYVSASTE</sequence>
<dbReference type="RefSeq" id="WP_136012661.1">
    <property type="nucleotide sequence ID" value="NZ_SRYE01000003.1"/>
</dbReference>
<reference evidence="1 2" key="1">
    <citation type="submission" date="2019-04" db="EMBL/GenBank/DDBJ databases">
        <title>Microbes associate with the intestines of laboratory mice.</title>
        <authorList>
            <person name="Navarre W."/>
            <person name="Wong E."/>
            <person name="Huang K."/>
            <person name="Tropini C."/>
            <person name="Ng K."/>
            <person name="Yu B."/>
        </authorList>
    </citation>
    <scope>NUCLEOTIDE SEQUENCE [LARGE SCALE GENOMIC DNA]</scope>
    <source>
        <strain evidence="1 2">NM07_P-09</strain>
    </source>
</reference>
<proteinExistence type="predicted"/>
<dbReference type="Proteomes" id="UP000310263">
    <property type="component" value="Unassembled WGS sequence"/>
</dbReference>
<protein>
    <recommendedName>
        <fullName evidence="3">Capsid protein</fullName>
    </recommendedName>
</protein>
<dbReference type="AlphaFoldDB" id="A0A4V3RR61"/>
<dbReference type="OrthoDB" id="9770443at2"/>
<comment type="caution">
    <text evidence="1">The sequence shown here is derived from an EMBL/GenBank/DDBJ whole genome shotgun (WGS) entry which is preliminary data.</text>
</comment>
<evidence type="ECO:0008006" key="3">
    <source>
        <dbReference type="Google" id="ProtNLM"/>
    </source>
</evidence>
<gene>
    <name evidence="1" type="ORF">E5334_05895</name>
</gene>
<keyword evidence="2" id="KW-1185">Reference proteome</keyword>
<name>A0A4V3RR61_9ACTN</name>
<dbReference type="EMBL" id="SRYE01000003">
    <property type="protein sequence ID" value="TGY62190.1"/>
    <property type="molecule type" value="Genomic_DNA"/>
</dbReference>
<evidence type="ECO:0000313" key="2">
    <source>
        <dbReference type="Proteomes" id="UP000310263"/>
    </source>
</evidence>
<evidence type="ECO:0000313" key="1">
    <source>
        <dbReference type="EMBL" id="TGY62190.1"/>
    </source>
</evidence>